<evidence type="ECO:0008006" key="3">
    <source>
        <dbReference type="Google" id="ProtNLM"/>
    </source>
</evidence>
<keyword evidence="2" id="KW-1185">Reference proteome</keyword>
<name>A0ABQ1SGE6_9FLAO</name>
<gene>
    <name evidence="1" type="ORF">GCM10010832_07130</name>
</gene>
<dbReference type="PROSITE" id="PS51257">
    <property type="entry name" value="PROKAR_LIPOPROTEIN"/>
    <property type="match status" value="1"/>
</dbReference>
<accession>A0ABQ1SGE6</accession>
<evidence type="ECO:0000313" key="1">
    <source>
        <dbReference type="EMBL" id="GGE29109.1"/>
    </source>
</evidence>
<sequence>MNKYNYTFWIFLIILFALILSCSQKLQPPKYYLENIKSEGYKLKGPVKHLDRIFFNKNEKFINRIESLPSRPLQEIIGYGGHVVFDKKGQYLEARSFRDSLHFFNPDTTTNWTSVYYHKKPANMPDADSVYNSYVLVPGKLKMSETYYSDRTTWSNIHEYAPLATKTIDTTELPNGSRSSWRYYSYELDSIDRVKYRRKRESINGDKEPHFSETVRYYYDSINRIVREHYSFFEMVDGSNRFPNGSASYYFYRPFNALQQMSITYEYNHKNLVSKATVYHFTDEILHQTYQYDEDNDLVSSDYIVNGNPTIMEYAPIKQRKFNKQGDIIYERFLRKDGSLMREVWVDYYDYDEYNNWQRLEMFLRNTREGEPDLIGYQKLDYYPENKIEKSK</sequence>
<dbReference type="EMBL" id="BMGM01000002">
    <property type="protein sequence ID" value="GGE29109.1"/>
    <property type="molecule type" value="Genomic_DNA"/>
</dbReference>
<dbReference type="Proteomes" id="UP000599179">
    <property type="component" value="Unassembled WGS sequence"/>
</dbReference>
<dbReference type="RefSeq" id="WP_188457714.1">
    <property type="nucleotide sequence ID" value="NZ_BMGM01000002.1"/>
</dbReference>
<protein>
    <recommendedName>
        <fullName evidence="3">DKNYY family protein</fullName>
    </recommendedName>
</protein>
<comment type="caution">
    <text evidence="1">The sequence shown here is derived from an EMBL/GenBank/DDBJ whole genome shotgun (WGS) entry which is preliminary data.</text>
</comment>
<evidence type="ECO:0000313" key="2">
    <source>
        <dbReference type="Proteomes" id="UP000599179"/>
    </source>
</evidence>
<reference evidence="2" key="1">
    <citation type="journal article" date="2019" name="Int. J. Syst. Evol. Microbiol.">
        <title>The Global Catalogue of Microorganisms (GCM) 10K type strain sequencing project: providing services to taxonomists for standard genome sequencing and annotation.</title>
        <authorList>
            <consortium name="The Broad Institute Genomics Platform"/>
            <consortium name="The Broad Institute Genome Sequencing Center for Infectious Disease"/>
            <person name="Wu L."/>
            <person name="Ma J."/>
        </authorList>
    </citation>
    <scope>NUCLEOTIDE SEQUENCE [LARGE SCALE GENOMIC DNA]</scope>
    <source>
        <strain evidence="2">CGMCC 1.12931</strain>
    </source>
</reference>
<proteinExistence type="predicted"/>
<organism evidence="1 2">
    <name type="scientific">Psychroflexus planctonicus</name>
    <dbReference type="NCBI Taxonomy" id="1526575"/>
    <lineage>
        <taxon>Bacteria</taxon>
        <taxon>Pseudomonadati</taxon>
        <taxon>Bacteroidota</taxon>
        <taxon>Flavobacteriia</taxon>
        <taxon>Flavobacteriales</taxon>
        <taxon>Flavobacteriaceae</taxon>
        <taxon>Psychroflexus</taxon>
    </lineage>
</organism>